<dbReference type="Pfam" id="PF01891">
    <property type="entry name" value="CbiM"/>
    <property type="match status" value="1"/>
</dbReference>
<comment type="caution">
    <text evidence="8">The sequence shown here is derived from an EMBL/GenBank/DDBJ whole genome shotgun (WGS) entry which is preliminary data.</text>
</comment>
<sequence>MHIPDGFLDLKTCIGTYLGTAGALKFSLDKLKNNFAEEKIPLLGLLGAFIFAAQMINLPIAAGTSGHLLGGVLAMLVVGPWAATIVITAILVIQAIFFMDGGITVLGANIFNMAVVQVFAGYGLYIALQRITKSAKVSVFLAAFLATVISAAVAALELAISGTIALDLVLPTMIGWHLLVGLIEGTITVLIVSYLERVIPNRLELLNYRVGDCGAH</sequence>
<dbReference type="GO" id="GO:0000041">
    <property type="term" value="P:transition metal ion transport"/>
    <property type="evidence" value="ECO:0007669"/>
    <property type="project" value="InterPro"/>
</dbReference>
<evidence type="ECO:0000256" key="5">
    <source>
        <dbReference type="ARBA" id="ARBA00022989"/>
    </source>
</evidence>
<keyword evidence="6 7" id="KW-0472">Membrane</keyword>
<feature type="transmembrane region" description="Helical" evidence="7">
    <location>
        <begin position="103"/>
        <end position="127"/>
    </location>
</feature>
<feature type="transmembrane region" description="Helical" evidence="7">
    <location>
        <begin position="139"/>
        <end position="162"/>
    </location>
</feature>
<dbReference type="EMBL" id="LWDV01000007">
    <property type="protein sequence ID" value="OCL27736.1"/>
    <property type="molecule type" value="Genomic_DNA"/>
</dbReference>
<dbReference type="Gene3D" id="1.10.1760.20">
    <property type="match status" value="1"/>
</dbReference>
<dbReference type="Proteomes" id="UP000093514">
    <property type="component" value="Unassembled WGS sequence"/>
</dbReference>
<evidence type="ECO:0000256" key="4">
    <source>
        <dbReference type="ARBA" id="ARBA00022692"/>
    </source>
</evidence>
<dbReference type="AlphaFoldDB" id="A0A1C0ABJ9"/>
<comment type="subcellular location">
    <subcellularLocation>
        <location evidence="1">Cell membrane</location>
        <topology evidence="1">Multi-pass membrane protein</topology>
    </subcellularLocation>
</comment>
<protein>
    <submittedName>
        <fullName evidence="8">Cobalamin biosynthesis protein CbiM</fullName>
    </submittedName>
</protein>
<dbReference type="RefSeq" id="WP_068715777.1">
    <property type="nucleotide sequence ID" value="NZ_LWDV01000007.1"/>
</dbReference>
<keyword evidence="5 7" id="KW-1133">Transmembrane helix</keyword>
<dbReference type="GO" id="GO:0005886">
    <property type="term" value="C:plasma membrane"/>
    <property type="evidence" value="ECO:0007669"/>
    <property type="project" value="UniProtKB-SubCell"/>
</dbReference>
<name>A0A1C0ABJ9_9FIRM</name>
<dbReference type="OrthoDB" id="5395048at2"/>
<gene>
    <name evidence="8" type="ORF">U472_04075</name>
</gene>
<evidence type="ECO:0000256" key="6">
    <source>
        <dbReference type="ARBA" id="ARBA00023136"/>
    </source>
</evidence>
<keyword evidence="4 7" id="KW-0812">Transmembrane</keyword>
<reference evidence="8 9" key="2">
    <citation type="submission" date="2016-08" db="EMBL/GenBank/DDBJ databases">
        <title>Orenia metallireducens sp. nov. strain Z6, a Novel Metal-reducing Firmicute from the Deep Subsurface.</title>
        <authorList>
            <person name="Maxim B.I."/>
            <person name="Kenneth K."/>
            <person name="Flynn T.M."/>
            <person name="Oloughlin E.J."/>
            <person name="Locke R.A."/>
            <person name="Weber J.R."/>
            <person name="Egan S.M."/>
            <person name="Mackie R.I."/>
            <person name="Cann I.K."/>
        </authorList>
    </citation>
    <scope>NUCLEOTIDE SEQUENCE [LARGE SCALE GENOMIC DNA]</scope>
    <source>
        <strain evidence="8 9">Z6</strain>
    </source>
</reference>
<dbReference type="InterPro" id="IPR002751">
    <property type="entry name" value="CbiM/NikMN"/>
</dbReference>
<reference evidence="9" key="1">
    <citation type="submission" date="2016-07" db="EMBL/GenBank/DDBJ databases">
        <authorList>
            <person name="Florea S."/>
            <person name="Webb J.S."/>
            <person name="Jaromczyk J."/>
            <person name="Schardl C.L."/>
        </authorList>
    </citation>
    <scope>NUCLEOTIDE SEQUENCE [LARGE SCALE GENOMIC DNA]</scope>
    <source>
        <strain evidence="9">Z6</strain>
    </source>
</reference>
<evidence type="ECO:0000256" key="3">
    <source>
        <dbReference type="ARBA" id="ARBA00022475"/>
    </source>
</evidence>
<feature type="transmembrane region" description="Helical" evidence="7">
    <location>
        <begin position="40"/>
        <end position="60"/>
    </location>
</feature>
<keyword evidence="9" id="KW-1185">Reference proteome</keyword>
<evidence type="ECO:0000313" key="9">
    <source>
        <dbReference type="Proteomes" id="UP000093514"/>
    </source>
</evidence>
<keyword evidence="3" id="KW-1003">Cell membrane</keyword>
<feature type="transmembrane region" description="Helical" evidence="7">
    <location>
        <begin position="72"/>
        <end position="97"/>
    </location>
</feature>
<feature type="transmembrane region" description="Helical" evidence="7">
    <location>
        <begin position="174"/>
        <end position="195"/>
    </location>
</feature>
<evidence type="ECO:0000256" key="2">
    <source>
        <dbReference type="ARBA" id="ARBA00022448"/>
    </source>
</evidence>
<evidence type="ECO:0000313" key="8">
    <source>
        <dbReference type="EMBL" id="OCL27736.1"/>
    </source>
</evidence>
<dbReference type="PANTHER" id="PTHR34229:SF1">
    <property type="entry name" value="METAL TRANSPORT PROTEIN HI_1621-RELATED"/>
    <property type="match status" value="1"/>
</dbReference>
<evidence type="ECO:0000256" key="7">
    <source>
        <dbReference type="SAM" id="Phobius"/>
    </source>
</evidence>
<proteinExistence type="predicted"/>
<keyword evidence="2" id="KW-0813">Transport</keyword>
<dbReference type="PANTHER" id="PTHR34229">
    <property type="entry name" value="METAL TRANSPORT PROTEIN HI_1621-RELATED"/>
    <property type="match status" value="1"/>
</dbReference>
<accession>A0A1C0ABJ9</accession>
<evidence type="ECO:0000256" key="1">
    <source>
        <dbReference type="ARBA" id="ARBA00004651"/>
    </source>
</evidence>
<organism evidence="8 9">
    <name type="scientific">Orenia metallireducens</name>
    <dbReference type="NCBI Taxonomy" id="1413210"/>
    <lineage>
        <taxon>Bacteria</taxon>
        <taxon>Bacillati</taxon>
        <taxon>Bacillota</taxon>
        <taxon>Clostridia</taxon>
        <taxon>Halanaerobiales</taxon>
        <taxon>Halobacteroidaceae</taxon>
        <taxon>Orenia</taxon>
    </lineage>
</organism>